<comment type="caution">
    <text evidence="1">The sequence shown here is derived from an EMBL/GenBank/DDBJ whole genome shotgun (WGS) entry which is preliminary data.</text>
</comment>
<sequence length="133" mass="15759">MRKFILISTMLVTSFFYSQSKELEQMYGDFKITSIDSTEYYFLYRAVDTSNTDVMILAKKLKKKEVRKLNKHYSSYKIKVGGIYKLNLISMTTSIGYLPTSNINIDGKIVWERDKSRYYVFETKSLKGLYYHF</sequence>
<protein>
    <submittedName>
        <fullName evidence="1">Uncharacterized protein</fullName>
    </submittedName>
</protein>
<dbReference type="RefSeq" id="WP_223708742.1">
    <property type="nucleotide sequence ID" value="NZ_JAINUY010000006.1"/>
</dbReference>
<evidence type="ECO:0000313" key="2">
    <source>
        <dbReference type="Proteomes" id="UP001139366"/>
    </source>
</evidence>
<evidence type="ECO:0000313" key="1">
    <source>
        <dbReference type="EMBL" id="MBZ4036685.1"/>
    </source>
</evidence>
<reference evidence="1 2" key="1">
    <citation type="journal article" date="2023" name="Antonie Van Leeuwenhoek">
        <title>Flavobacterium potami sp. nov., a multi-metal resistance genes harbouring bacterium isolated from shallow river silt.</title>
        <authorList>
            <person name="Li S."/>
            <person name="Mao S."/>
            <person name="Mu W."/>
            <person name="Guo B."/>
            <person name="Li C."/>
            <person name="Zhu Q."/>
            <person name="Hou X."/>
            <person name="Zhao Y."/>
            <person name="Wei S."/>
            <person name="Liu H."/>
            <person name="Liu A."/>
        </authorList>
    </citation>
    <scope>NUCLEOTIDE SEQUENCE [LARGE SCALE GENOMIC DNA]</scope>
    <source>
        <strain evidence="1 2">17A</strain>
    </source>
</reference>
<dbReference type="Proteomes" id="UP001139366">
    <property type="component" value="Unassembled WGS sequence"/>
</dbReference>
<dbReference type="AlphaFoldDB" id="A0A9X1KRL6"/>
<gene>
    <name evidence="1" type="ORF">K6T82_18085</name>
</gene>
<accession>A0A9X1KRL6</accession>
<dbReference type="EMBL" id="JAINUY010000006">
    <property type="protein sequence ID" value="MBZ4036685.1"/>
    <property type="molecule type" value="Genomic_DNA"/>
</dbReference>
<name>A0A9X1KRL6_9FLAO</name>
<keyword evidence="2" id="KW-1185">Reference proteome</keyword>
<proteinExistence type="predicted"/>
<organism evidence="1 2">
    <name type="scientific">Flavobacterium potami</name>
    <dbReference type="NCBI Taxonomy" id="2872310"/>
    <lineage>
        <taxon>Bacteria</taxon>
        <taxon>Pseudomonadati</taxon>
        <taxon>Bacteroidota</taxon>
        <taxon>Flavobacteriia</taxon>
        <taxon>Flavobacteriales</taxon>
        <taxon>Flavobacteriaceae</taxon>
        <taxon>Flavobacterium</taxon>
    </lineage>
</organism>